<sequence>MHPFTRAVLYLKRHPMKSALLTGLLFCISLALSVAVALNTSLTMDMKRLSDQQSKQFLTTLLEDGSSSPATASSRAEFEKMMSEYGLAARHLIAEEVTVASDTSEASRLYSLVNQDFFENSQLLEKQAPLETGAYPANNSSGQALISRTLADKYGLTVGDTLPIRFKNGVAYELHIVGIFKSSSLPTVSKESHSFENNIVTTKETIAHVNPDYPYHTSIYEAKTPALASQAQAALEANPEIRQAYQIKANSNLQTQLKTLHNQQQLLKVVVWGTLLLTHLLLLFFLHLWMKGRQLEIGILQSLGKSRLEIVCQYLIEVLVLASMTLVLALCITAFVLPYVRESLMRDMLTTTYANADNGEFLPAVFLTNHHSLESLMAHSVGVTLLDILVIVGSDLALSLGAVLVSCLALLKYPPKKIFATMS</sequence>
<comment type="caution">
    <text evidence="8">The sequence shown here is derived from an EMBL/GenBank/DDBJ whole genome shotgun (WGS) entry which is preliminary data.</text>
</comment>
<dbReference type="InterPro" id="IPR003838">
    <property type="entry name" value="ABC3_permease_C"/>
</dbReference>
<feature type="domain" description="ABC3 transporter permease C-terminal" evidence="7">
    <location>
        <begin position="270"/>
        <end position="415"/>
    </location>
</feature>
<reference evidence="9" key="1">
    <citation type="submission" date="2016-12" db="EMBL/GenBank/DDBJ databases">
        <authorList>
            <person name="Gulvik C.A."/>
        </authorList>
    </citation>
    <scope>NUCLEOTIDE SEQUENCE [LARGE SCALE GENOMIC DNA]</scope>
    <source>
        <strain evidence="9">NED12-00049-6B</strain>
    </source>
</reference>
<protein>
    <recommendedName>
        <fullName evidence="7">ABC3 transporter permease C-terminal domain-containing protein</fullName>
    </recommendedName>
</protein>
<dbReference type="Proteomes" id="UP000186890">
    <property type="component" value="Unassembled WGS sequence"/>
</dbReference>
<dbReference type="PANTHER" id="PTHR30572:SF9">
    <property type="entry name" value="ABC TRANSPORTER PERMEASE PROTEIN"/>
    <property type="match status" value="1"/>
</dbReference>
<evidence type="ECO:0000256" key="3">
    <source>
        <dbReference type="ARBA" id="ARBA00022692"/>
    </source>
</evidence>
<dbReference type="GO" id="GO:0005886">
    <property type="term" value="C:plasma membrane"/>
    <property type="evidence" value="ECO:0007669"/>
    <property type="project" value="UniProtKB-SubCell"/>
</dbReference>
<dbReference type="Pfam" id="PF02687">
    <property type="entry name" value="FtsX"/>
    <property type="match status" value="1"/>
</dbReference>
<evidence type="ECO:0000256" key="1">
    <source>
        <dbReference type="ARBA" id="ARBA00004651"/>
    </source>
</evidence>
<organism evidence="8 9">
    <name type="scientific">Streptococcus cuniculi</name>
    <dbReference type="NCBI Taxonomy" id="1432788"/>
    <lineage>
        <taxon>Bacteria</taxon>
        <taxon>Bacillati</taxon>
        <taxon>Bacillota</taxon>
        <taxon>Bacilli</taxon>
        <taxon>Lactobacillales</taxon>
        <taxon>Streptococcaceae</taxon>
        <taxon>Streptococcus</taxon>
    </lineage>
</organism>
<feature type="transmembrane region" description="Helical" evidence="6">
    <location>
        <begin position="269"/>
        <end position="290"/>
    </location>
</feature>
<dbReference type="PANTHER" id="PTHR30572">
    <property type="entry name" value="MEMBRANE COMPONENT OF TRANSPORTER-RELATED"/>
    <property type="match status" value="1"/>
</dbReference>
<dbReference type="AlphaFoldDB" id="A0A1Q8EAI2"/>
<keyword evidence="3 6" id="KW-0812">Transmembrane</keyword>
<feature type="transmembrane region" description="Helical" evidence="6">
    <location>
        <begin position="388"/>
        <end position="411"/>
    </location>
</feature>
<comment type="subcellular location">
    <subcellularLocation>
        <location evidence="1">Cell membrane</location>
        <topology evidence="1">Multi-pass membrane protein</topology>
    </subcellularLocation>
</comment>
<feature type="transmembrane region" description="Helical" evidence="6">
    <location>
        <begin position="311"/>
        <end position="340"/>
    </location>
</feature>
<dbReference type="EMBL" id="MSJM01000001">
    <property type="protein sequence ID" value="OLF48802.1"/>
    <property type="molecule type" value="Genomic_DNA"/>
</dbReference>
<keyword evidence="9" id="KW-1185">Reference proteome</keyword>
<dbReference type="GO" id="GO:0022857">
    <property type="term" value="F:transmembrane transporter activity"/>
    <property type="evidence" value="ECO:0007669"/>
    <property type="project" value="TreeGrafter"/>
</dbReference>
<evidence type="ECO:0000259" key="7">
    <source>
        <dbReference type="Pfam" id="PF02687"/>
    </source>
</evidence>
<dbReference type="RefSeq" id="WP_075103848.1">
    <property type="nucleotide sequence ID" value="NZ_MSJM01000001.1"/>
</dbReference>
<dbReference type="OrthoDB" id="9812886at2"/>
<keyword evidence="4 6" id="KW-1133">Transmembrane helix</keyword>
<evidence type="ECO:0000256" key="2">
    <source>
        <dbReference type="ARBA" id="ARBA00022475"/>
    </source>
</evidence>
<name>A0A1Q8EAI2_9STRE</name>
<evidence type="ECO:0000256" key="5">
    <source>
        <dbReference type="ARBA" id="ARBA00023136"/>
    </source>
</evidence>
<evidence type="ECO:0000256" key="6">
    <source>
        <dbReference type="SAM" id="Phobius"/>
    </source>
</evidence>
<accession>A0A1Q8EAI2</accession>
<evidence type="ECO:0000256" key="4">
    <source>
        <dbReference type="ARBA" id="ARBA00022989"/>
    </source>
</evidence>
<keyword evidence="5 6" id="KW-0472">Membrane</keyword>
<keyword evidence="2" id="KW-1003">Cell membrane</keyword>
<gene>
    <name evidence="8" type="ORF">BU202_00485</name>
</gene>
<proteinExistence type="predicted"/>
<dbReference type="InterPro" id="IPR050250">
    <property type="entry name" value="Macrolide_Exporter_MacB"/>
</dbReference>
<evidence type="ECO:0000313" key="9">
    <source>
        <dbReference type="Proteomes" id="UP000186890"/>
    </source>
</evidence>
<evidence type="ECO:0000313" key="8">
    <source>
        <dbReference type="EMBL" id="OLF48802.1"/>
    </source>
</evidence>